<proteinExistence type="predicted"/>
<reference evidence="1 2" key="1">
    <citation type="submission" date="2020-10" db="EMBL/GenBank/DDBJ databases">
        <title>ChiBAC.</title>
        <authorList>
            <person name="Zenner C."/>
            <person name="Hitch T.C.A."/>
            <person name="Clavel T."/>
        </authorList>
    </citation>
    <scope>NUCLEOTIDE SEQUENCE [LARGE SCALE GENOMIC DNA]</scope>
    <source>
        <strain evidence="1 2">DSM 107455</strain>
    </source>
</reference>
<evidence type="ECO:0000313" key="2">
    <source>
        <dbReference type="Proteomes" id="UP001194273"/>
    </source>
</evidence>
<name>A0ABR9QT16_9ACTN</name>
<organism evidence="1 2">
    <name type="scientific">Thermophilibacter gallinarum</name>
    <dbReference type="NCBI Taxonomy" id="2779357"/>
    <lineage>
        <taxon>Bacteria</taxon>
        <taxon>Bacillati</taxon>
        <taxon>Actinomycetota</taxon>
        <taxon>Coriobacteriia</taxon>
        <taxon>Coriobacteriales</taxon>
        <taxon>Atopobiaceae</taxon>
        <taxon>Thermophilibacter</taxon>
    </lineage>
</organism>
<comment type="caution">
    <text evidence="1">The sequence shown here is derived from an EMBL/GenBank/DDBJ whole genome shotgun (WGS) entry which is preliminary data.</text>
</comment>
<dbReference type="RefSeq" id="WP_193529639.1">
    <property type="nucleotide sequence ID" value="NZ_JADCJZ010000002.1"/>
</dbReference>
<accession>A0ABR9QT16</accession>
<evidence type="ECO:0000313" key="1">
    <source>
        <dbReference type="EMBL" id="MBE5024215.1"/>
    </source>
</evidence>
<dbReference type="EMBL" id="JADCJZ010000002">
    <property type="protein sequence ID" value="MBE5024215.1"/>
    <property type="molecule type" value="Genomic_DNA"/>
</dbReference>
<protein>
    <submittedName>
        <fullName evidence="1">Uncharacterized protein</fullName>
    </submittedName>
</protein>
<keyword evidence="2" id="KW-1185">Reference proteome</keyword>
<sequence length="186" mass="19237">MADGVTGLPRRVALVAVDAADAVDCLLSDFAEALPVYARLSGMDAPELVRADGADMPGDCDTVLLGTLFDARGGNGRLADALRPCAPGTRVYALGATDARDPGCAGPALDALAGLCEELGLSWMGGVVVGRAALFPRVMGCPRMGWARRPASEAVDRLIAAVRSGLPADEELVRPSPWARVLALVR</sequence>
<gene>
    <name evidence="1" type="ORF">INF26_05030</name>
</gene>
<dbReference type="Proteomes" id="UP001194273">
    <property type="component" value="Unassembled WGS sequence"/>
</dbReference>